<dbReference type="InterPro" id="IPR014153">
    <property type="entry name" value="Ds_break_AddB"/>
</dbReference>
<gene>
    <name evidence="3" type="ORF">C8N43_2778</name>
</gene>
<keyword evidence="4" id="KW-1185">Reference proteome</keyword>
<dbReference type="InterPro" id="IPR038726">
    <property type="entry name" value="PDDEXK_AddAB-type"/>
</dbReference>
<feature type="domain" description="PD-(D/E)XK endonuclease-like" evidence="2">
    <location>
        <begin position="707"/>
        <end position="908"/>
    </location>
</feature>
<feature type="region of interest" description="Disordered" evidence="1">
    <location>
        <begin position="682"/>
        <end position="704"/>
    </location>
</feature>
<organism evidence="3 4">
    <name type="scientific">Litoreibacter ponti</name>
    <dbReference type="NCBI Taxonomy" id="1510457"/>
    <lineage>
        <taxon>Bacteria</taxon>
        <taxon>Pseudomonadati</taxon>
        <taxon>Pseudomonadota</taxon>
        <taxon>Alphaproteobacteria</taxon>
        <taxon>Rhodobacterales</taxon>
        <taxon>Roseobacteraceae</taxon>
        <taxon>Litoreibacter</taxon>
    </lineage>
</organism>
<dbReference type="InterPro" id="IPR011335">
    <property type="entry name" value="Restrct_endonuc-II-like"/>
</dbReference>
<evidence type="ECO:0000313" key="4">
    <source>
        <dbReference type="Proteomes" id="UP000243978"/>
    </source>
</evidence>
<dbReference type="OrthoDB" id="9780606at2"/>
<reference evidence="3 4" key="1">
    <citation type="submission" date="2018-04" db="EMBL/GenBank/DDBJ databases">
        <title>Genomic Encyclopedia of Archaeal and Bacterial Type Strains, Phase II (KMG-II): from individual species to whole genera.</title>
        <authorList>
            <person name="Goeker M."/>
        </authorList>
    </citation>
    <scope>NUCLEOTIDE SEQUENCE [LARGE SCALE GENOMIC DNA]</scope>
    <source>
        <strain evidence="3 4">DSM 100977</strain>
    </source>
</reference>
<name>A0A2T6BPY0_9RHOB</name>
<dbReference type="SUPFAM" id="SSF52980">
    <property type="entry name" value="Restriction endonuclease-like"/>
    <property type="match status" value="1"/>
</dbReference>
<dbReference type="NCBIfam" id="TIGR02786">
    <property type="entry name" value="addB_alphas"/>
    <property type="match status" value="1"/>
</dbReference>
<evidence type="ECO:0000256" key="1">
    <source>
        <dbReference type="SAM" id="MobiDB-lite"/>
    </source>
</evidence>
<feature type="compositionally biased region" description="Pro residues" evidence="1">
    <location>
        <begin position="685"/>
        <end position="699"/>
    </location>
</feature>
<evidence type="ECO:0000259" key="2">
    <source>
        <dbReference type="Pfam" id="PF12705"/>
    </source>
</evidence>
<dbReference type="AlphaFoldDB" id="A0A2T6BPY0"/>
<dbReference type="EMBL" id="QBKS01000001">
    <property type="protein sequence ID" value="PTX58102.1"/>
    <property type="molecule type" value="Genomic_DNA"/>
</dbReference>
<dbReference type="Gene3D" id="3.90.320.10">
    <property type="match status" value="1"/>
</dbReference>
<dbReference type="InterPro" id="IPR011604">
    <property type="entry name" value="PDDEXK-like_dom_sf"/>
</dbReference>
<dbReference type="InterPro" id="IPR027417">
    <property type="entry name" value="P-loop_NTPase"/>
</dbReference>
<accession>A0A2T6BPY0</accession>
<dbReference type="SUPFAM" id="SSF52540">
    <property type="entry name" value="P-loop containing nucleoside triphosphate hydrolases"/>
    <property type="match status" value="1"/>
</dbReference>
<evidence type="ECO:0000313" key="3">
    <source>
        <dbReference type="EMBL" id="PTX58102.1"/>
    </source>
</evidence>
<comment type="caution">
    <text evidence="3">The sequence shown here is derived from an EMBL/GenBank/DDBJ whole genome shotgun (WGS) entry which is preliminary data.</text>
</comment>
<protein>
    <submittedName>
        <fullName evidence="3">Double-strand break repair protein AddB</fullName>
    </submittedName>
</protein>
<sequence length="974" mass="107837">MFEPQAHARVFHVPCGVDFPKAVVDGLRTRIKDLPPETATHVEIYVNTTRMQRRIRALLCDGGAQILPRIHLITEIAHTPLSPRPDPTSALGRRLELAQLVRKLIDSERAFDTPARAFDLADSLASLLEEMEDEGVAPSDIAKLDVGEHAQYWQRSQAFLNLVAQFIGTGDGGQKTQRGAALELISRWQAAPPEHSILIVGSTGSRGTTRLVMEAAARLPQGALILPGFDDQMPAHVWRQLDDPLTGEGHPQFRFRTLLQNLDLDPTRLKSWDTQAPVSTERNALISLALRPAPVTDEWLSEGPKLQGLDEATAPLTLLEAPTARDEAVAIAMRLRRAAEDGVTAALITPDRTLTRQVTSALARWGIEPDDSAGVPLLQTPVGRLLRQTAQLMGQTLASDKLLALLKHPLVCASQRNSHLKNTRDFELEVLRKGAPFPTRADLDLWIAKRDCTPELQGWADWLWPLLEQLEAAQQGELDAHLDLHLTCTEHLAQGPGAEQSALWKKEPGEKAAEALAELRTVADKAGVLSPSAYSDLITFTLGRHEVRDANAPHPGIMIWGTLEARVQGAELVILAGLNDGIWPDLPDPDPWLNRQMRKDAGLLLPERRVGLSAHDFQQAISAPEVWLTRAKRDAEAETVQARWMNRLTNLLGGLEDGRDALAAMQARGDEWIEMAARLDTPAEATPPAPRPSPQPPVEARPKKLPVTQIEKLIRDPYAIYAKYVLRLRPLDPLHATADAPLRGRALHEAMDRFTQASPMSLPDDAEDQLLTIARTVLAQMVPWPAARMLWDAKFTRAAQWFIASEAERRQLARPRFTEETGHTRIEPLDFTLEGRADRIDITPDGHAVIYDYKTGALPTPKQRKHFDKQLALLATIAERGGFAALTDAQVLRAGYIGLGAHAKEDSEDFGHGDLGAVWESFVELITAYADPDKGYSSRRAVYETRWSQDYDHLARFGEWDETDDVHPVTVGQT</sequence>
<proteinExistence type="predicted"/>
<dbReference type="Proteomes" id="UP000243978">
    <property type="component" value="Unassembled WGS sequence"/>
</dbReference>
<dbReference type="RefSeq" id="WP_107846143.1">
    <property type="nucleotide sequence ID" value="NZ_QBKS01000001.1"/>
</dbReference>
<dbReference type="Pfam" id="PF12705">
    <property type="entry name" value="PDDEXK_1"/>
    <property type="match status" value="1"/>
</dbReference>